<feature type="region of interest" description="Disordered" evidence="1">
    <location>
        <begin position="30"/>
        <end position="71"/>
    </location>
</feature>
<evidence type="ECO:0000313" key="2">
    <source>
        <dbReference type="EMBL" id="KAB1279809.1"/>
    </source>
</evidence>
<dbReference type="Proteomes" id="UP000299084">
    <property type="component" value="Unassembled WGS sequence"/>
</dbReference>
<dbReference type="AlphaFoldDB" id="A0A5N4E9I1"/>
<evidence type="ECO:0000256" key="1">
    <source>
        <dbReference type="SAM" id="MobiDB-lite"/>
    </source>
</evidence>
<name>A0A5N4E9I1_CAMDR</name>
<sequence>MCLSGLRAGSLGGPEWGPLISPKSAARVWEASANGGQSKSQGSGGGGGWVGSPGLTGMQAAVSPPAKPVSILPRSNIQRPWAPAMRAREHDAELPAQEVIEDHGTEAPGCRAQGEHGLYVWAPGSSYVPSEPRDSCFSRLPQMAVSLLSPVVCKQHGDNHVSGMPQWESSPGEKVGPCV</sequence>
<feature type="compositionally biased region" description="Gly residues" evidence="1">
    <location>
        <begin position="42"/>
        <end position="51"/>
    </location>
</feature>
<accession>A0A5N4E9I1</accession>
<proteinExistence type="predicted"/>
<gene>
    <name evidence="2" type="ORF">Cadr_000016447</name>
</gene>
<reference evidence="2 3" key="1">
    <citation type="journal article" date="2019" name="Mol. Ecol. Resour.">
        <title>Improving Illumina assemblies with Hi-C and long reads: an example with the North African dromedary.</title>
        <authorList>
            <person name="Elbers J.P."/>
            <person name="Rogers M.F."/>
            <person name="Perelman P.L."/>
            <person name="Proskuryakova A.A."/>
            <person name="Serdyukova N.A."/>
            <person name="Johnson W.E."/>
            <person name="Horin P."/>
            <person name="Corander J."/>
            <person name="Murphy D."/>
            <person name="Burger P.A."/>
        </authorList>
    </citation>
    <scope>NUCLEOTIDE SEQUENCE [LARGE SCALE GENOMIC DNA]</scope>
    <source>
        <strain evidence="2">Drom800</strain>
        <tissue evidence="2">Blood</tissue>
    </source>
</reference>
<keyword evidence="3" id="KW-1185">Reference proteome</keyword>
<organism evidence="2 3">
    <name type="scientific">Camelus dromedarius</name>
    <name type="common">Dromedary</name>
    <name type="synonym">Arabian camel</name>
    <dbReference type="NCBI Taxonomy" id="9838"/>
    <lineage>
        <taxon>Eukaryota</taxon>
        <taxon>Metazoa</taxon>
        <taxon>Chordata</taxon>
        <taxon>Craniata</taxon>
        <taxon>Vertebrata</taxon>
        <taxon>Euteleostomi</taxon>
        <taxon>Mammalia</taxon>
        <taxon>Eutheria</taxon>
        <taxon>Laurasiatheria</taxon>
        <taxon>Artiodactyla</taxon>
        <taxon>Tylopoda</taxon>
        <taxon>Camelidae</taxon>
        <taxon>Camelus</taxon>
    </lineage>
</organism>
<protein>
    <submittedName>
        <fullName evidence="2">Uncharacterized protein</fullName>
    </submittedName>
</protein>
<evidence type="ECO:0000313" key="3">
    <source>
        <dbReference type="Proteomes" id="UP000299084"/>
    </source>
</evidence>
<comment type="caution">
    <text evidence="2">The sequence shown here is derived from an EMBL/GenBank/DDBJ whole genome shotgun (WGS) entry which is preliminary data.</text>
</comment>
<dbReference type="EMBL" id="JWIN03000004">
    <property type="protein sequence ID" value="KAB1279809.1"/>
    <property type="molecule type" value="Genomic_DNA"/>
</dbReference>
<feature type="compositionally biased region" description="Low complexity" evidence="1">
    <location>
        <begin position="32"/>
        <end position="41"/>
    </location>
</feature>